<accession>A0A0K1XGA8</accession>
<dbReference type="EMBL" id="CP012365">
    <property type="protein sequence ID" value="AKX60430.1"/>
    <property type="molecule type" value="Genomic_DNA"/>
</dbReference>
<evidence type="ECO:0000313" key="1">
    <source>
        <dbReference type="EMBL" id="AKX60430.1"/>
    </source>
</evidence>
<gene>
    <name evidence="1" type="ORF">AKN88_11190</name>
</gene>
<dbReference type="RefSeq" id="WP_053101730.1">
    <property type="nucleotide sequence ID" value="NZ_CP012365.1"/>
</dbReference>
<organism evidence="1 2">
    <name type="scientific">Thiopseudomonas alkaliphila</name>
    <dbReference type="NCBI Taxonomy" id="1697053"/>
    <lineage>
        <taxon>Bacteria</taxon>
        <taxon>Pseudomonadati</taxon>
        <taxon>Pseudomonadota</taxon>
        <taxon>Gammaproteobacteria</taxon>
        <taxon>Pseudomonadales</taxon>
        <taxon>Pseudomonadaceae</taxon>
        <taxon>Thiopseudomonas</taxon>
    </lineage>
</organism>
<dbReference type="InterPro" id="IPR027396">
    <property type="entry name" value="DsrEFH-like"/>
</dbReference>
<dbReference type="GO" id="GO:1990228">
    <property type="term" value="C:sulfurtransferase complex"/>
    <property type="evidence" value="ECO:0007669"/>
    <property type="project" value="TreeGrafter"/>
</dbReference>
<dbReference type="NCBIfam" id="TIGR03011">
    <property type="entry name" value="sulf_tusB_dsrH"/>
    <property type="match status" value="1"/>
</dbReference>
<proteinExistence type="predicted"/>
<protein>
    <recommendedName>
        <fullName evidence="3">tRNA 2-thiouridine synthesizing protein B</fullName>
    </recommendedName>
</protein>
<evidence type="ECO:0000313" key="2">
    <source>
        <dbReference type="Proteomes" id="UP000063953"/>
    </source>
</evidence>
<keyword evidence="2" id="KW-1185">Reference proteome</keyword>
<dbReference type="SUPFAM" id="SSF75169">
    <property type="entry name" value="DsrEFH-like"/>
    <property type="match status" value="1"/>
</dbReference>
<dbReference type="PANTHER" id="PTHR37526:SF1">
    <property type="entry name" value="PROTEIN TUSB"/>
    <property type="match status" value="1"/>
</dbReference>
<dbReference type="STRING" id="1697053.AKN87_01530"/>
<evidence type="ECO:0008006" key="3">
    <source>
        <dbReference type="Google" id="ProtNLM"/>
    </source>
</evidence>
<dbReference type="Pfam" id="PF04077">
    <property type="entry name" value="DsrH"/>
    <property type="match status" value="1"/>
</dbReference>
<reference evidence="1 2" key="1">
    <citation type="journal article" date="2015" name="Genome Announc.">
        <title>Genome Sequences of Oblitimonas alkaliphila gen. nov. sp. nov. (Proposed), a Novel Bacterium of the Pseudomonadaceae Family.</title>
        <authorList>
            <person name="Lauer A.C."/>
            <person name="Nicholson A.C."/>
            <person name="Humrighouse B.W."/>
            <person name="Emery B."/>
            <person name="Drobish A."/>
            <person name="Juieng P."/>
            <person name="Loparev V."/>
            <person name="McQuiston J.R."/>
        </authorList>
    </citation>
    <scope>NUCLEOTIDE SEQUENCE [LARGE SCALE GENOMIC DNA]</scope>
    <source>
        <strain evidence="1 2">E5571</strain>
    </source>
</reference>
<dbReference type="AlphaFoldDB" id="A0A0K1XGA8"/>
<dbReference type="PANTHER" id="PTHR37526">
    <property type="entry name" value="PROTEIN TUSB"/>
    <property type="match status" value="1"/>
</dbReference>
<name>A0A0K1XGA8_9GAMM</name>
<dbReference type="InterPro" id="IPR007215">
    <property type="entry name" value="Sulphur_relay_TusB/DsrH"/>
</dbReference>
<dbReference type="Proteomes" id="UP000063953">
    <property type="component" value="Chromosome"/>
</dbReference>
<sequence>MNQNLPATLHVVATSPYSQQELALCLMAYAATDQLLLVGDAVYGLVQLSGVLSQIAHAGQLYALEEDLQARNIHLPAGVKAINYVGFVELSIQAQRVCTW</sequence>
<dbReference type="Gene3D" id="3.40.1260.10">
    <property type="entry name" value="DsrEFH-like"/>
    <property type="match status" value="1"/>
</dbReference>
<dbReference type="GO" id="GO:0002143">
    <property type="term" value="P:tRNA wobble position uridine thiolation"/>
    <property type="evidence" value="ECO:0007669"/>
    <property type="project" value="InterPro"/>
</dbReference>